<evidence type="ECO:0000256" key="1">
    <source>
        <dbReference type="SAM" id="SignalP"/>
    </source>
</evidence>
<comment type="caution">
    <text evidence="3">The sequence shown here is derived from an EMBL/GenBank/DDBJ whole genome shotgun (WGS) entry which is preliminary data.</text>
</comment>
<dbReference type="PANTHER" id="PTHR24020">
    <property type="entry name" value="COLLAGEN ALPHA"/>
    <property type="match status" value="1"/>
</dbReference>
<name>A0A812DFJ0_ACAPH</name>
<evidence type="ECO:0000259" key="2">
    <source>
        <dbReference type="PROSITE" id="PS50234"/>
    </source>
</evidence>
<dbReference type="InterPro" id="IPR036465">
    <property type="entry name" value="vWFA_dom_sf"/>
</dbReference>
<dbReference type="Proteomes" id="UP000597762">
    <property type="component" value="Unassembled WGS sequence"/>
</dbReference>
<dbReference type="SUPFAM" id="SSF53300">
    <property type="entry name" value="vWA-like"/>
    <property type="match status" value="2"/>
</dbReference>
<keyword evidence="4" id="KW-1185">Reference proteome</keyword>
<dbReference type="InterPro" id="IPR050525">
    <property type="entry name" value="ECM_Assembly_Org"/>
</dbReference>
<dbReference type="InterPro" id="IPR002035">
    <property type="entry name" value="VWF_A"/>
</dbReference>
<protein>
    <recommendedName>
        <fullName evidence="2">VWFA domain-containing protein</fullName>
    </recommendedName>
</protein>
<dbReference type="Gene3D" id="3.40.50.410">
    <property type="entry name" value="von Willebrand factor, type A domain"/>
    <property type="match status" value="2"/>
</dbReference>
<dbReference type="OrthoDB" id="6132182at2759"/>
<dbReference type="PRINTS" id="PR00453">
    <property type="entry name" value="VWFADOMAIN"/>
</dbReference>
<accession>A0A812DFJ0</accession>
<feature type="chain" id="PRO_5032364213" description="VWFA domain-containing protein" evidence="1">
    <location>
        <begin position="21"/>
        <end position="455"/>
    </location>
</feature>
<keyword evidence="1" id="KW-0732">Signal</keyword>
<evidence type="ECO:0000313" key="4">
    <source>
        <dbReference type="Proteomes" id="UP000597762"/>
    </source>
</evidence>
<gene>
    <name evidence="3" type="ORF">SPHA_55234</name>
</gene>
<evidence type="ECO:0000313" key="3">
    <source>
        <dbReference type="EMBL" id="CAE1302793.1"/>
    </source>
</evidence>
<organism evidence="3 4">
    <name type="scientific">Acanthosepion pharaonis</name>
    <name type="common">Pharaoh cuttlefish</name>
    <name type="synonym">Sepia pharaonis</name>
    <dbReference type="NCBI Taxonomy" id="158019"/>
    <lineage>
        <taxon>Eukaryota</taxon>
        <taxon>Metazoa</taxon>
        <taxon>Spiralia</taxon>
        <taxon>Lophotrochozoa</taxon>
        <taxon>Mollusca</taxon>
        <taxon>Cephalopoda</taxon>
        <taxon>Coleoidea</taxon>
        <taxon>Decapodiformes</taxon>
        <taxon>Sepiida</taxon>
        <taxon>Sepiina</taxon>
        <taxon>Sepiidae</taxon>
        <taxon>Acanthosepion</taxon>
    </lineage>
</organism>
<dbReference type="Pfam" id="PF00092">
    <property type="entry name" value="VWA"/>
    <property type="match status" value="1"/>
</dbReference>
<dbReference type="PANTHER" id="PTHR24020:SF20">
    <property type="entry name" value="PH DOMAIN-CONTAINING PROTEIN"/>
    <property type="match status" value="1"/>
</dbReference>
<sequence>MFRPLLFIGTLCLFGIAVQARPKRQCIGKAADIMFVLDSSSSIWRVDYNKQLRFVADLVDSFDVGSGKSQVRIGAITFSDQAYLEFPLDRYTDPVQLKEAILNITHREGRTFTNKALRLLKEQVEPHLTESKGPIVAVVITDGRSAQPADTKAEAEKLHQLGIHVYAIGVGNSKNYDIEELKAIASDPDNGVYTISSYSALKEITQKFHIQPCGEETITPSVAADPTTRATTEATTTPTKDLVEKPVKTEPDHPGRTPPSIILFGYDLVGMGAYRSGMIHQFIKSILPYTGYGHFGIVSYGYCPSSFNVPITSLMDKNPSIIKDSVVTDGKLPDLVDVVRKMRHVLSTRSAQNGISGHIENQAAVLFVDPSVTTITPELTKEIKMLKKNGVQLYLVNVGRCAWPQADRLYSMSSQPYHKYMFNSPSYHQLLLQAQHNPLHFRSIYNKSIPNRFIS</sequence>
<dbReference type="SMART" id="SM00327">
    <property type="entry name" value="VWA"/>
    <property type="match status" value="1"/>
</dbReference>
<feature type="domain" description="VWFA" evidence="2">
    <location>
        <begin position="32"/>
        <end position="208"/>
    </location>
</feature>
<reference evidence="3" key="1">
    <citation type="submission" date="2021-01" db="EMBL/GenBank/DDBJ databases">
        <authorList>
            <person name="Li R."/>
            <person name="Bekaert M."/>
        </authorList>
    </citation>
    <scope>NUCLEOTIDE SEQUENCE</scope>
    <source>
        <strain evidence="3">Farmed</strain>
    </source>
</reference>
<feature type="signal peptide" evidence="1">
    <location>
        <begin position="1"/>
        <end position="20"/>
    </location>
</feature>
<dbReference type="EMBL" id="CAHIKZ030003660">
    <property type="protein sequence ID" value="CAE1302793.1"/>
    <property type="molecule type" value="Genomic_DNA"/>
</dbReference>
<dbReference type="PROSITE" id="PS50234">
    <property type="entry name" value="VWFA"/>
    <property type="match status" value="1"/>
</dbReference>
<dbReference type="AlphaFoldDB" id="A0A812DFJ0"/>
<proteinExistence type="predicted"/>